<dbReference type="InterPro" id="IPR013785">
    <property type="entry name" value="Aldolase_TIM"/>
</dbReference>
<organism evidence="3 4">
    <name type="scientific">Tumebacillus avium</name>
    <dbReference type="NCBI Taxonomy" id="1903704"/>
    <lineage>
        <taxon>Bacteria</taxon>
        <taxon>Bacillati</taxon>
        <taxon>Bacillota</taxon>
        <taxon>Bacilli</taxon>
        <taxon>Bacillales</taxon>
        <taxon>Alicyclobacillaceae</taxon>
        <taxon>Tumebacillus</taxon>
    </lineage>
</organism>
<feature type="chain" id="PRO_5012485639" description="Glycoside-hydrolase family GH114 TIM-barrel domain-containing protein" evidence="1">
    <location>
        <begin position="24"/>
        <end position="292"/>
    </location>
</feature>
<reference evidence="4" key="1">
    <citation type="submission" date="2017-05" db="EMBL/GenBank/DDBJ databases">
        <authorList>
            <person name="Sung H."/>
        </authorList>
    </citation>
    <scope>NUCLEOTIDE SEQUENCE [LARGE SCALE GENOMIC DNA]</scope>
    <source>
        <strain evidence="4">AR23208</strain>
    </source>
</reference>
<evidence type="ECO:0000259" key="2">
    <source>
        <dbReference type="Pfam" id="PF03537"/>
    </source>
</evidence>
<dbReference type="InterPro" id="IPR004352">
    <property type="entry name" value="GH114_TIM-barrel"/>
</dbReference>
<dbReference type="InterPro" id="IPR017853">
    <property type="entry name" value="GH"/>
</dbReference>
<dbReference type="PANTHER" id="PTHR35882">
    <property type="entry name" value="PELA"/>
    <property type="match status" value="1"/>
</dbReference>
<evidence type="ECO:0000313" key="3">
    <source>
        <dbReference type="EMBL" id="ARU63286.1"/>
    </source>
</evidence>
<dbReference type="PANTHER" id="PTHR35882:SF2">
    <property type="entry name" value="PELA"/>
    <property type="match status" value="1"/>
</dbReference>
<keyword evidence="4" id="KW-1185">Reference proteome</keyword>
<dbReference type="RefSeq" id="WP_087458630.1">
    <property type="nucleotide sequence ID" value="NZ_CP021434.1"/>
</dbReference>
<dbReference type="Proteomes" id="UP000195437">
    <property type="component" value="Chromosome"/>
</dbReference>
<dbReference type="KEGG" id="tum:CBW65_21600"/>
<dbReference type="SUPFAM" id="SSF51445">
    <property type="entry name" value="(Trans)glycosidases"/>
    <property type="match status" value="1"/>
</dbReference>
<evidence type="ECO:0000313" key="4">
    <source>
        <dbReference type="Proteomes" id="UP000195437"/>
    </source>
</evidence>
<sequence>MKKMMRNLSTLCLAVSLVTGAAAANVALAQTKATAVKPKPSSLAGIDSYTIYYGEPKKAALQKLTAYDLVVIEPRLWTKAQVDILKQQGVKVLGYLSVLEQYKDSELLKKATSADYLTIKGKRDFRSDWESWSMDINSAHYSELLLEDYRSHVLAKGLNGVFLDTMGNADDGIWPADVSTRQREGAVKFVATLRAAFPAQAIVQNWGLTALKDRTAPYIDGILWEDFDPKVVSKDQWSQNRMKELSALKQKHGITVLTVDVGLTGKQKNNYLQLNTKLGYVGQVIKKSYDEL</sequence>
<feature type="domain" description="Glycoside-hydrolase family GH114 TIM-barrel" evidence="2">
    <location>
        <begin position="59"/>
        <end position="236"/>
    </location>
</feature>
<dbReference type="AlphaFoldDB" id="A0A1Y0IU05"/>
<protein>
    <recommendedName>
        <fullName evidence="2">Glycoside-hydrolase family GH114 TIM-barrel domain-containing protein</fullName>
    </recommendedName>
</protein>
<accession>A0A1Y0IU05</accession>
<proteinExistence type="predicted"/>
<dbReference type="Pfam" id="PF03537">
    <property type="entry name" value="Glyco_hydro_114"/>
    <property type="match status" value="1"/>
</dbReference>
<dbReference type="OrthoDB" id="2380315at2"/>
<dbReference type="EMBL" id="CP021434">
    <property type="protein sequence ID" value="ARU63286.1"/>
    <property type="molecule type" value="Genomic_DNA"/>
</dbReference>
<dbReference type="Gene3D" id="3.20.20.70">
    <property type="entry name" value="Aldolase class I"/>
    <property type="match status" value="1"/>
</dbReference>
<keyword evidence="1" id="KW-0732">Signal</keyword>
<name>A0A1Y0IU05_9BACL</name>
<evidence type="ECO:0000256" key="1">
    <source>
        <dbReference type="SAM" id="SignalP"/>
    </source>
</evidence>
<gene>
    <name evidence="3" type="ORF">CBW65_21600</name>
</gene>
<feature type="signal peptide" evidence="1">
    <location>
        <begin position="1"/>
        <end position="23"/>
    </location>
</feature>